<keyword evidence="5" id="KW-1185">Reference proteome</keyword>
<reference evidence="3 5" key="1">
    <citation type="journal article" date="2022" name="bioRxiv">
        <title>Prophages regulate Shewanella fidelis 3313 motility and biofilm formation: implications for gut colonization dynamics in Ciona robusta.</title>
        <authorList>
            <person name="Natarajan O."/>
            <person name="Gibboney S.L."/>
            <person name="Young M.N."/>
            <person name="Lim S.J."/>
            <person name="Pluta N."/>
            <person name="Atkinson C.G."/>
            <person name="Leigh B.A."/>
            <person name="Liberti A."/>
            <person name="Kees E.D."/>
            <person name="Breitbart M."/>
            <person name="Gralnick J.A."/>
            <person name="Dishaw L.J."/>
        </authorList>
    </citation>
    <scope>NUCLEOTIDE SEQUENCE [LARGE SCALE GENOMIC DNA]</scope>
    <source>
        <strain evidence="3 5">JG4066</strain>
    </source>
</reference>
<evidence type="ECO:0000313" key="4">
    <source>
        <dbReference type="Proteomes" id="UP001259340"/>
    </source>
</evidence>
<name>A0AAW8NTP3_9GAMM</name>
<gene>
    <name evidence="2" type="ORF">OS133_20185</name>
    <name evidence="3" type="ORF">OS134_19005</name>
</gene>
<keyword evidence="1" id="KW-0472">Membrane</keyword>
<dbReference type="EMBL" id="JAPMLE010000001">
    <property type="protein sequence ID" value="MDR8525936.1"/>
    <property type="molecule type" value="Genomic_DNA"/>
</dbReference>
<dbReference type="RefSeq" id="WP_156925682.1">
    <property type="nucleotide sequence ID" value="NZ_JAPMLA010000014.1"/>
</dbReference>
<organism evidence="2 4">
    <name type="scientific">Shewanella fidelis</name>
    <dbReference type="NCBI Taxonomy" id="173509"/>
    <lineage>
        <taxon>Bacteria</taxon>
        <taxon>Pseudomonadati</taxon>
        <taxon>Pseudomonadota</taxon>
        <taxon>Gammaproteobacteria</taxon>
        <taxon>Alteromonadales</taxon>
        <taxon>Shewanellaceae</taxon>
        <taxon>Shewanella</taxon>
    </lineage>
</organism>
<keyword evidence="1" id="KW-0812">Transmembrane</keyword>
<dbReference type="Proteomes" id="UP001259340">
    <property type="component" value="Unassembled WGS sequence"/>
</dbReference>
<comment type="caution">
    <text evidence="2">The sequence shown here is derived from an EMBL/GenBank/DDBJ whole genome shotgun (WGS) entry which is preliminary data.</text>
</comment>
<dbReference type="Proteomes" id="UP001271263">
    <property type="component" value="Unassembled WGS sequence"/>
</dbReference>
<feature type="transmembrane region" description="Helical" evidence="1">
    <location>
        <begin position="12"/>
        <end position="33"/>
    </location>
</feature>
<evidence type="ECO:0000313" key="5">
    <source>
        <dbReference type="Proteomes" id="UP001271263"/>
    </source>
</evidence>
<dbReference type="EMBL" id="JAPMLD010000012">
    <property type="protein sequence ID" value="MDW4826164.1"/>
    <property type="molecule type" value="Genomic_DNA"/>
</dbReference>
<keyword evidence="1" id="KW-1133">Transmembrane helix</keyword>
<proteinExistence type="predicted"/>
<dbReference type="AlphaFoldDB" id="A0AAW8NTP3"/>
<evidence type="ECO:0000256" key="1">
    <source>
        <dbReference type="SAM" id="Phobius"/>
    </source>
</evidence>
<reference evidence="2" key="2">
    <citation type="submission" date="2022-11" db="EMBL/GenBank/DDBJ databases">
        <title>Prophages regulate Shewanella fidelis motility and biofilm formation: implications for gut colonization dynamics in Ciona robusta.</title>
        <authorList>
            <person name="Natarajan O."/>
            <person name="Gibboney S.L."/>
            <person name="Young M.N."/>
            <person name="Lim S.J."/>
            <person name="Pluta N."/>
            <person name="Atkinson C.G.F."/>
            <person name="Leigh B.A."/>
            <person name="Liberti A."/>
            <person name="Kees E."/>
            <person name="Breitbart M."/>
            <person name="Gralnick J."/>
            <person name="Dishaw L.J."/>
        </authorList>
    </citation>
    <scope>NUCLEOTIDE SEQUENCE</scope>
    <source>
        <strain evidence="2">3313</strain>
    </source>
</reference>
<accession>A0AAW8NTP3</accession>
<evidence type="ECO:0000313" key="3">
    <source>
        <dbReference type="EMBL" id="MDW4826164.1"/>
    </source>
</evidence>
<sequence>MRLANKAYLQFYYSISDLFYLLLGTVMLTLVAVNDWPAVINLLMKIGI</sequence>
<evidence type="ECO:0000313" key="2">
    <source>
        <dbReference type="EMBL" id="MDR8525936.1"/>
    </source>
</evidence>
<protein>
    <submittedName>
        <fullName evidence="2">Uncharacterized protein</fullName>
    </submittedName>
</protein>